<accession>A0A0E9VMR3</accession>
<name>A0A0E9VMR3_ANGAN</name>
<evidence type="ECO:0000313" key="1">
    <source>
        <dbReference type="EMBL" id="JAH79414.1"/>
    </source>
</evidence>
<dbReference type="EMBL" id="GBXM01029163">
    <property type="protein sequence ID" value="JAH79414.1"/>
    <property type="molecule type" value="Transcribed_RNA"/>
</dbReference>
<sequence length="48" mass="5543">MQTLPLKYCTALREWTTTVVIQDYNFLKGIFPPRGWPQPQPPKPTALV</sequence>
<proteinExistence type="predicted"/>
<dbReference type="AlphaFoldDB" id="A0A0E9VMR3"/>
<protein>
    <submittedName>
        <fullName evidence="1">Uncharacterized protein</fullName>
    </submittedName>
</protein>
<organism evidence="1">
    <name type="scientific">Anguilla anguilla</name>
    <name type="common">European freshwater eel</name>
    <name type="synonym">Muraena anguilla</name>
    <dbReference type="NCBI Taxonomy" id="7936"/>
    <lineage>
        <taxon>Eukaryota</taxon>
        <taxon>Metazoa</taxon>
        <taxon>Chordata</taxon>
        <taxon>Craniata</taxon>
        <taxon>Vertebrata</taxon>
        <taxon>Euteleostomi</taxon>
        <taxon>Actinopterygii</taxon>
        <taxon>Neopterygii</taxon>
        <taxon>Teleostei</taxon>
        <taxon>Anguilliformes</taxon>
        <taxon>Anguillidae</taxon>
        <taxon>Anguilla</taxon>
    </lineage>
</organism>
<reference evidence="1" key="2">
    <citation type="journal article" date="2015" name="Fish Shellfish Immunol.">
        <title>Early steps in the European eel (Anguilla anguilla)-Vibrio vulnificus interaction in the gills: Role of the RtxA13 toxin.</title>
        <authorList>
            <person name="Callol A."/>
            <person name="Pajuelo D."/>
            <person name="Ebbesson L."/>
            <person name="Teles M."/>
            <person name="MacKenzie S."/>
            <person name="Amaro C."/>
        </authorList>
    </citation>
    <scope>NUCLEOTIDE SEQUENCE</scope>
</reference>
<reference evidence="1" key="1">
    <citation type="submission" date="2014-11" db="EMBL/GenBank/DDBJ databases">
        <authorList>
            <person name="Amaro Gonzalez C."/>
        </authorList>
    </citation>
    <scope>NUCLEOTIDE SEQUENCE</scope>
</reference>